<dbReference type="SUPFAM" id="SSF68906">
    <property type="entry name" value="SAP domain"/>
    <property type="match status" value="1"/>
</dbReference>
<comment type="caution">
    <text evidence="3">The sequence shown here is derived from an EMBL/GenBank/DDBJ whole genome shotgun (WGS) entry which is preliminary data.</text>
</comment>
<dbReference type="InterPro" id="IPR036361">
    <property type="entry name" value="SAP_dom_sf"/>
</dbReference>
<evidence type="ECO:0000313" key="3">
    <source>
        <dbReference type="EMBL" id="KAL0632860.1"/>
    </source>
</evidence>
<feature type="region of interest" description="Disordered" evidence="1">
    <location>
        <begin position="59"/>
        <end position="80"/>
    </location>
</feature>
<evidence type="ECO:0000256" key="1">
    <source>
        <dbReference type="SAM" id="MobiDB-lite"/>
    </source>
</evidence>
<dbReference type="PROSITE" id="PS50800">
    <property type="entry name" value="SAP"/>
    <property type="match status" value="1"/>
</dbReference>
<reference evidence="3 4" key="1">
    <citation type="submission" date="2024-02" db="EMBL/GenBank/DDBJ databases">
        <title>Discinaceae phylogenomics.</title>
        <authorList>
            <person name="Dirks A.C."/>
            <person name="James T.Y."/>
        </authorList>
    </citation>
    <scope>NUCLEOTIDE SEQUENCE [LARGE SCALE GENOMIC DNA]</scope>
    <source>
        <strain evidence="3 4">ACD0624</strain>
    </source>
</reference>
<evidence type="ECO:0000313" key="4">
    <source>
        <dbReference type="Proteomes" id="UP001447188"/>
    </source>
</evidence>
<name>A0ABR3GAQ1_9PEZI</name>
<protein>
    <recommendedName>
        <fullName evidence="2">SAP domain-containing protein</fullName>
    </recommendedName>
</protein>
<organism evidence="3 4">
    <name type="scientific">Discina gigas</name>
    <dbReference type="NCBI Taxonomy" id="1032678"/>
    <lineage>
        <taxon>Eukaryota</taxon>
        <taxon>Fungi</taxon>
        <taxon>Dikarya</taxon>
        <taxon>Ascomycota</taxon>
        <taxon>Pezizomycotina</taxon>
        <taxon>Pezizomycetes</taxon>
        <taxon>Pezizales</taxon>
        <taxon>Discinaceae</taxon>
        <taxon>Discina</taxon>
    </lineage>
</organism>
<dbReference type="SMART" id="SM00513">
    <property type="entry name" value="SAP"/>
    <property type="match status" value="1"/>
</dbReference>
<sequence length="847" mass="92956">MDSLVILSALTVPRLKEKCRELGIPVGGKKADLIARIQGRLGNPQTASALSIPVQVNKATTKRKVPAKNASDRQHSGGKKMKVVGAPGMMDAPVAAKLPASYLVPEISSDLVITAAVEHKRQATTSSAQKIAVGATRSNGRPADEPLSTMIATIEPQLPFQTPGSTASSVGLTVSQGGVLLLSRKDSRTTQGGIPETNEPLLSIDQRVTHTKNVVLLPRLNPGTIRNEGLSKTRKPFLPLNRVAAHTKSFLFPSGDLPGEPRQRDPSIALSTTPAVGGNSSGMCTYTVKTTPRQFRGLGPILTGKFSIPESVGDSTLIFEASGSVASESTGGIDHSGDSVRNVDRNTTAGLAKWDLFPGKQDLDISVSIIHSPPRYSHRRQVERIARVLALTAFYGFTPHTSSSLIPGNFLRCFTGLSRNYRYASTLAFTHLVQIEFPGKRTKRWFKVNRIDEKVADTRPWYWYRVSRRARAIEKFRTSWMERVWRLLTLTAVPIVFSSPTYVGPDRFGLWFGGVSKNLLADPDLEGQFETAIRFWIRRFYVWVTMRGGGYPQLLGDLREEMVREIQPLDGRNNREFWRLETRCGGVYFIVGMTGEVVGWAEAHGAVGNGLVLAQQMRAENRTSTMARTRITAKITDISFSMGFSQANGKSRGNVGNTWQDLRRDWREHTSALLSSPSSPKGTESLPKGLLEYVYRPDSKSVSHGIHESVKLPHHRLLAERWILAQVEPGGISGKPVLNVVNGHARSKEKVVLDLQAKLTVESVRCSGEKWSSSMKGVLAQGVGFVQTPGMGWFVLEETGQNIAQEEYGVQGLWATVLGVHENGVKMSASELESLVKMFAWSPDMLD</sequence>
<keyword evidence="4" id="KW-1185">Reference proteome</keyword>
<evidence type="ECO:0000259" key="2">
    <source>
        <dbReference type="PROSITE" id="PS50800"/>
    </source>
</evidence>
<accession>A0ABR3GAQ1</accession>
<feature type="domain" description="SAP" evidence="2">
    <location>
        <begin position="7"/>
        <end position="41"/>
    </location>
</feature>
<dbReference type="Pfam" id="PF02037">
    <property type="entry name" value="SAP"/>
    <property type="match status" value="1"/>
</dbReference>
<dbReference type="Proteomes" id="UP001447188">
    <property type="component" value="Unassembled WGS sequence"/>
</dbReference>
<gene>
    <name evidence="3" type="ORF">Q9L58_008234</name>
</gene>
<dbReference type="EMBL" id="JBBBZM010000147">
    <property type="protein sequence ID" value="KAL0632860.1"/>
    <property type="molecule type" value="Genomic_DNA"/>
</dbReference>
<dbReference type="Gene3D" id="1.10.720.30">
    <property type="entry name" value="SAP domain"/>
    <property type="match status" value="1"/>
</dbReference>
<dbReference type="InterPro" id="IPR003034">
    <property type="entry name" value="SAP_dom"/>
</dbReference>
<proteinExistence type="predicted"/>